<feature type="transmembrane region" description="Helical" evidence="1">
    <location>
        <begin position="38"/>
        <end position="62"/>
    </location>
</feature>
<keyword evidence="1" id="KW-0812">Transmembrane</keyword>
<gene>
    <name evidence="2" type="ORF">C7402_115217</name>
</gene>
<reference evidence="2 3" key="1">
    <citation type="submission" date="2018-05" db="EMBL/GenBank/DDBJ databases">
        <title>Genomic Encyclopedia of Type Strains, Phase IV (KMG-V): Genome sequencing to study the core and pangenomes of soil and plant-associated prokaryotes.</title>
        <authorList>
            <person name="Whitman W."/>
        </authorList>
    </citation>
    <scope>NUCLEOTIDE SEQUENCE [LARGE SCALE GENOMIC DNA]</scope>
    <source>
        <strain evidence="2 3">SCZa-39</strain>
    </source>
</reference>
<dbReference type="EMBL" id="QEOB01000015">
    <property type="protein sequence ID" value="PVX77158.1"/>
    <property type="molecule type" value="Genomic_DNA"/>
</dbReference>
<sequence>MDDELIEGRFELHEALFEHCSQRLDALEEDREANHARVINWAMLGLFVIEVVIGIAEIWLMVRHA</sequence>
<dbReference type="Proteomes" id="UP000245712">
    <property type="component" value="Unassembled WGS sequence"/>
</dbReference>
<evidence type="ECO:0000313" key="3">
    <source>
        <dbReference type="Proteomes" id="UP000245712"/>
    </source>
</evidence>
<evidence type="ECO:0000313" key="2">
    <source>
        <dbReference type="EMBL" id="PVX77158.1"/>
    </source>
</evidence>
<name>A0ABX5KJE9_9BURK</name>
<keyword evidence="1" id="KW-0472">Membrane</keyword>
<proteinExistence type="predicted"/>
<dbReference type="RefSeq" id="WP_116613095.1">
    <property type="nucleotide sequence ID" value="NZ_QEOB01000015.1"/>
</dbReference>
<comment type="caution">
    <text evidence="2">The sequence shown here is derived from an EMBL/GenBank/DDBJ whole genome shotgun (WGS) entry which is preliminary data.</text>
</comment>
<protein>
    <submittedName>
        <fullName evidence="2">Uncharacterized protein</fullName>
    </submittedName>
</protein>
<organism evidence="2 3">
    <name type="scientific">Paraburkholderia unamae</name>
    <dbReference type="NCBI Taxonomy" id="219649"/>
    <lineage>
        <taxon>Bacteria</taxon>
        <taxon>Pseudomonadati</taxon>
        <taxon>Pseudomonadota</taxon>
        <taxon>Betaproteobacteria</taxon>
        <taxon>Burkholderiales</taxon>
        <taxon>Burkholderiaceae</taxon>
        <taxon>Paraburkholderia</taxon>
    </lineage>
</organism>
<accession>A0ABX5KJE9</accession>
<keyword evidence="1" id="KW-1133">Transmembrane helix</keyword>
<evidence type="ECO:0000256" key="1">
    <source>
        <dbReference type="SAM" id="Phobius"/>
    </source>
</evidence>
<keyword evidence="3" id="KW-1185">Reference proteome</keyword>